<dbReference type="STRING" id="1448315.A0A319DUB5"/>
<keyword evidence="2" id="KW-1185">Reference proteome</keyword>
<dbReference type="EMBL" id="KZ821694">
    <property type="protein sequence ID" value="PYH82742.1"/>
    <property type="molecule type" value="Genomic_DNA"/>
</dbReference>
<protein>
    <submittedName>
        <fullName evidence="1">Alpha/beta-hydrolase</fullName>
    </submittedName>
</protein>
<dbReference type="OrthoDB" id="4605274at2759"/>
<organism evidence="1 2">
    <name type="scientific">Aspergillus uvarum CBS 121591</name>
    <dbReference type="NCBI Taxonomy" id="1448315"/>
    <lineage>
        <taxon>Eukaryota</taxon>
        <taxon>Fungi</taxon>
        <taxon>Dikarya</taxon>
        <taxon>Ascomycota</taxon>
        <taxon>Pezizomycotina</taxon>
        <taxon>Eurotiomycetes</taxon>
        <taxon>Eurotiomycetidae</taxon>
        <taxon>Eurotiales</taxon>
        <taxon>Aspergillaceae</taxon>
        <taxon>Aspergillus</taxon>
        <taxon>Aspergillus subgen. Circumdati</taxon>
    </lineage>
</organism>
<dbReference type="GO" id="GO:0016787">
    <property type="term" value="F:hydrolase activity"/>
    <property type="evidence" value="ECO:0007669"/>
    <property type="project" value="UniProtKB-KW"/>
</dbReference>
<proteinExistence type="predicted"/>
<sequence>MLGLGGPNINSFENKHPDLEVRIYPRTSEQDALYSVPEESLRAAMYIPTTFQSGRDGKTSVILVPGTGTYGGEAYAPNFAKLLRESTFADPVWLNVPGRMCDESARNAEYVAYAIRYISTRCQGRSVAVVGWSQGCLSIQWTLKYWPSTRDLVSNFIAISADFAGTVGAWALCPFEGAQPGTPAVWHQTRKSNFIATLRSHGGDSAYVPTTSIYSATDEVVQPQSGTGASAYMKDEREVGVTNCEVQVQARLRPAGLIYSHEAMLYNPLAWALAADAIQNGGPGRVERIDMATVCMRSKAEGLSLIDATRTQALAAWALKNILLFTPKPWREPELPAYTAPEEKTYVPVELIGDALKVPAVVTAELPDTLPV</sequence>
<gene>
    <name evidence="1" type="ORF">BO82DRAFT_353653</name>
</gene>
<dbReference type="SUPFAM" id="SSF53474">
    <property type="entry name" value="alpha/beta-Hydrolases"/>
    <property type="match status" value="1"/>
</dbReference>
<dbReference type="PANTHER" id="PTHR37574:SF1">
    <property type="entry name" value="LIPASE B"/>
    <property type="match status" value="1"/>
</dbReference>
<evidence type="ECO:0000313" key="1">
    <source>
        <dbReference type="EMBL" id="PYH82742.1"/>
    </source>
</evidence>
<accession>A0A319DUB5</accession>
<keyword evidence="1" id="KW-0378">Hydrolase</keyword>
<dbReference type="Proteomes" id="UP000248340">
    <property type="component" value="Unassembled WGS sequence"/>
</dbReference>
<reference evidence="1 2" key="1">
    <citation type="submission" date="2016-12" db="EMBL/GenBank/DDBJ databases">
        <title>The genomes of Aspergillus section Nigri reveals drivers in fungal speciation.</title>
        <authorList>
            <consortium name="DOE Joint Genome Institute"/>
            <person name="Vesth T.C."/>
            <person name="Nybo J."/>
            <person name="Theobald S."/>
            <person name="Brandl J."/>
            <person name="Frisvad J.C."/>
            <person name="Nielsen K.F."/>
            <person name="Lyhne E.K."/>
            <person name="Kogle M.E."/>
            <person name="Kuo A."/>
            <person name="Riley R."/>
            <person name="Clum A."/>
            <person name="Nolan M."/>
            <person name="Lipzen A."/>
            <person name="Salamov A."/>
            <person name="Henrissat B."/>
            <person name="Wiebenga A."/>
            <person name="De Vries R.P."/>
            <person name="Grigoriev I.V."/>
            <person name="Mortensen U.H."/>
            <person name="Andersen M.R."/>
            <person name="Baker S.E."/>
        </authorList>
    </citation>
    <scope>NUCLEOTIDE SEQUENCE [LARGE SCALE GENOMIC DNA]</scope>
    <source>
        <strain evidence="1 2">CBS 121591</strain>
    </source>
</reference>
<evidence type="ECO:0000313" key="2">
    <source>
        <dbReference type="Proteomes" id="UP000248340"/>
    </source>
</evidence>
<dbReference type="GeneID" id="37137753"/>
<dbReference type="AlphaFoldDB" id="A0A319DUB5"/>
<dbReference type="RefSeq" id="XP_025492942.1">
    <property type="nucleotide sequence ID" value="XM_025635012.1"/>
</dbReference>
<dbReference type="InterPro" id="IPR053228">
    <property type="entry name" value="Stereospecific_Lipase"/>
</dbReference>
<dbReference type="Gene3D" id="3.40.50.1820">
    <property type="entry name" value="alpha/beta hydrolase"/>
    <property type="match status" value="1"/>
</dbReference>
<dbReference type="VEuPathDB" id="FungiDB:BO82DRAFT_353653"/>
<name>A0A319DUB5_9EURO</name>
<dbReference type="InterPro" id="IPR029058">
    <property type="entry name" value="AB_hydrolase_fold"/>
</dbReference>
<dbReference type="PANTHER" id="PTHR37574">
    <property type="entry name" value="LIPASE B"/>
    <property type="match status" value="1"/>
</dbReference>